<gene>
    <name evidence="1" type="ordered locus">DKAM_0121</name>
</gene>
<dbReference type="eggNOG" id="arCOG11766">
    <property type="taxonomic scope" value="Archaea"/>
</dbReference>
<dbReference type="HOGENOM" id="CLU_500250_0_0_2"/>
<evidence type="ECO:0000313" key="1">
    <source>
        <dbReference type="EMBL" id="ACL10450.1"/>
    </source>
</evidence>
<dbReference type="GeneID" id="7171515"/>
<accession>B8D337</accession>
<name>B8D337_DESA1</name>
<dbReference type="KEGG" id="dka:DKAM_0121"/>
<dbReference type="Proteomes" id="UP000006903">
    <property type="component" value="Chromosome"/>
</dbReference>
<dbReference type="EMBL" id="CP001140">
    <property type="protein sequence ID" value="ACL10450.1"/>
    <property type="molecule type" value="Genomic_DNA"/>
</dbReference>
<dbReference type="AlphaFoldDB" id="B8D337"/>
<protein>
    <submittedName>
        <fullName evidence="1">Uncharacterized protein</fullName>
    </submittedName>
</protein>
<evidence type="ECO:0000313" key="2">
    <source>
        <dbReference type="Proteomes" id="UP000006903"/>
    </source>
</evidence>
<organism evidence="1 2">
    <name type="scientific">Desulfurococcus amylolyticus (strain DSM 18924 / JCM 16383 / VKM B-2413 / 1221n)</name>
    <name type="common">Desulfurococcus kamchatkensis</name>
    <dbReference type="NCBI Taxonomy" id="490899"/>
    <lineage>
        <taxon>Archaea</taxon>
        <taxon>Thermoproteota</taxon>
        <taxon>Thermoprotei</taxon>
        <taxon>Desulfurococcales</taxon>
        <taxon>Desulfurococcaceae</taxon>
        <taxon>Desulfurococcus</taxon>
    </lineage>
</organism>
<dbReference type="RefSeq" id="WP_012607792.1">
    <property type="nucleotide sequence ID" value="NC_011766.1"/>
</dbReference>
<sequence length="550" mass="62435">MNARMLCMPEERRNGRPLIVGFIGFSQSGKSSRINNIMKLTDHYIASKVFTRIYEKGTQHSRHFLPFTSIIRGRSIDTVLITIDYTGHDHSAAYLFTEKILELLNEDSLHIIRRTLLNEILNMARELVGELVSSEGEGISKGTLLRLIESPIPRYGELKEYFDPYSEICKSIKGVFCRSSEIAYLVESVVQTIRDVRKDRVSFTDLNRIICTLEATSDSKDVCLNIGKAGSVEIVVDKVEGYLKRLIITAPLLTYLLIGLLLESNILFILVPASIRSYLEQLKTLLLVENDPADYHYFMTSFRTLAWAGENIHSILTDTILHVIRGEREDVRDNVPEIVKACVDKVAGDEASRLNLPADSKQVLVKVSPFISINAYKEFLRCVSNDLDGIDAEFLGDRLNSVLTRIILEKYQVGLLENILRLTDHLMEIGVKSLLNTIVIDYTYMDKTSKLFREVVSESLSGNLFNLERDTPVLSGIYGLINNVFRKNNAELKIYAIPSFMRDSETTPLEYMMLVCLLEDKLASFKIIDKDTGKSRELTCLELFRKTTIV</sequence>
<reference evidence="1 2" key="1">
    <citation type="journal article" date="2009" name="J. Bacteriol.">
        <title>Complete genome sequence of the anaerobic, protein-degrading hyperthermophilic crenarchaeon Desulfurococcus kamchatkensis.</title>
        <authorList>
            <person name="Ravin N.V."/>
            <person name="Mardanov A.V."/>
            <person name="Beletsky A.V."/>
            <person name="Kublanov I.V."/>
            <person name="Kolganova T.V."/>
            <person name="Lebedinsky A.V."/>
            <person name="Chernyh N.A."/>
            <person name="Bonch-Osmolovskaya E.A."/>
            <person name="Skryabin K.G."/>
        </authorList>
    </citation>
    <scope>NUCLEOTIDE SEQUENCE [LARGE SCALE GENOMIC DNA]</scope>
    <source>
        <strain evidence="2">DSM 18924 / JCM 16383 / VKM B-2413 / 1221n</strain>
    </source>
</reference>
<proteinExistence type="predicted"/>